<dbReference type="Gene3D" id="2.60.470.10">
    <property type="entry name" value="Acid-sensing ion channels like domains"/>
    <property type="match status" value="1"/>
</dbReference>
<sequence length="509" mass="58388">MSVKEIIYFFFKVLTEVFYDFAENTKINGMHYLKRGVTTGILRILWAMWMITMLCFGAYIAILLWDSFVYSPTRVTSDSVFVKEVPFPAVTICHPQSIMDYQVERFLKEIQIPSNTTKEEVGKKLVVLSMFTEYQWDEPVEADLNLIHHVLTLNNYTVERAIDYLGTTCENFLQKCFWAQTEFPCFGTKNQTSKLQWKSSFSFLGSCCSINYYPDSREDLFKTESIGILGGLTILLTGAPQISDGKSGALYSDGFVLLAHHPNDFAVQSNYMTLLEQGTESFVEVFGSVLTCTNEVLSLPIPQRNCLLPSDLSKSYYRQPSCSLGCVRNKIYEFCGCHPYQMPRPFDEPNAEYVRDCITTDAMCIVKNMMTFKTLSCPECLPSCDDITYKTRSFKVDLALHNRSFQSKYDHITDPQQDILVNVYWANERVPVNRKIIVVNWVQNLANLGGCFNLVFGISVLSLIEILYALTVRFVFHFRAQKKLKKAPIINVEPKEKTKIKERYGNLLK</sequence>
<dbReference type="PRINTS" id="PR01078">
    <property type="entry name" value="AMINACHANNEL"/>
</dbReference>
<evidence type="ECO:0000256" key="3">
    <source>
        <dbReference type="ARBA" id="ARBA00022448"/>
    </source>
</evidence>
<evidence type="ECO:0000256" key="8">
    <source>
        <dbReference type="ARBA" id="ARBA00023065"/>
    </source>
</evidence>
<feature type="transmembrane region" description="Helical" evidence="13">
    <location>
        <begin position="454"/>
        <end position="476"/>
    </location>
</feature>
<evidence type="ECO:0000256" key="9">
    <source>
        <dbReference type="ARBA" id="ARBA00023136"/>
    </source>
</evidence>
<keyword evidence="10 12" id="KW-0739">Sodium transport</keyword>
<evidence type="ECO:0000256" key="7">
    <source>
        <dbReference type="ARBA" id="ARBA00023053"/>
    </source>
</evidence>
<evidence type="ECO:0000313" key="14">
    <source>
        <dbReference type="EMBL" id="SSX16016.1"/>
    </source>
</evidence>
<proteinExistence type="inferred from homology"/>
<dbReference type="GO" id="GO:0015280">
    <property type="term" value="F:ligand-gated sodium channel activity"/>
    <property type="evidence" value="ECO:0007669"/>
    <property type="project" value="TreeGrafter"/>
</dbReference>
<dbReference type="Pfam" id="PF00858">
    <property type="entry name" value="ASC"/>
    <property type="match status" value="1"/>
</dbReference>
<gene>
    <name evidence="14" type="primary">CSON009695</name>
</gene>
<dbReference type="EMBL" id="UFQT01003893">
    <property type="protein sequence ID" value="SSX35349.1"/>
    <property type="molecule type" value="Genomic_DNA"/>
</dbReference>
<keyword evidence="3 12" id="KW-0813">Transport</keyword>
<name>A0A336LDU3_CULSO</name>
<evidence type="ECO:0000256" key="13">
    <source>
        <dbReference type="SAM" id="Phobius"/>
    </source>
</evidence>
<evidence type="ECO:0000313" key="15">
    <source>
        <dbReference type="EMBL" id="SSX35349.1"/>
    </source>
</evidence>
<comment type="subcellular location">
    <subcellularLocation>
        <location evidence="1">Membrane</location>
        <topology evidence="1">Multi-pass membrane protein</topology>
    </subcellularLocation>
</comment>
<evidence type="ECO:0000256" key="4">
    <source>
        <dbReference type="ARBA" id="ARBA00022461"/>
    </source>
</evidence>
<reference evidence="15" key="2">
    <citation type="submission" date="2018-07" db="EMBL/GenBank/DDBJ databases">
        <authorList>
            <person name="Quirk P.G."/>
            <person name="Krulwich T.A."/>
        </authorList>
    </citation>
    <scope>NUCLEOTIDE SEQUENCE</scope>
</reference>
<dbReference type="OMA" id="EFFYYCT"/>
<keyword evidence="8 12" id="KW-0406">Ion transport</keyword>
<keyword evidence="11 12" id="KW-0407">Ion channel</keyword>
<dbReference type="VEuPathDB" id="VectorBase:CSON009695"/>
<keyword evidence="5 12" id="KW-0812">Transmembrane</keyword>
<accession>A0A336LDU3</accession>
<dbReference type="PANTHER" id="PTHR11690">
    <property type="entry name" value="AMILORIDE-SENSITIVE SODIUM CHANNEL-RELATED"/>
    <property type="match status" value="1"/>
</dbReference>
<evidence type="ECO:0000256" key="11">
    <source>
        <dbReference type="ARBA" id="ARBA00023303"/>
    </source>
</evidence>
<evidence type="ECO:0000256" key="5">
    <source>
        <dbReference type="ARBA" id="ARBA00022692"/>
    </source>
</evidence>
<evidence type="ECO:0000256" key="12">
    <source>
        <dbReference type="RuleBase" id="RU000679"/>
    </source>
</evidence>
<dbReference type="EMBL" id="UFQS01003893">
    <property type="protein sequence ID" value="SSX16016.1"/>
    <property type="molecule type" value="Genomic_DNA"/>
</dbReference>
<dbReference type="Gene3D" id="1.10.287.770">
    <property type="entry name" value="YojJ-like"/>
    <property type="match status" value="1"/>
</dbReference>
<evidence type="ECO:0000256" key="6">
    <source>
        <dbReference type="ARBA" id="ARBA00022989"/>
    </source>
</evidence>
<comment type="similarity">
    <text evidence="2 12">Belongs to the amiloride-sensitive sodium channel (TC 1.A.6) family.</text>
</comment>
<keyword evidence="6 13" id="KW-1133">Transmembrane helix</keyword>
<feature type="transmembrane region" description="Helical" evidence="13">
    <location>
        <begin position="43"/>
        <end position="65"/>
    </location>
</feature>
<reference evidence="14" key="1">
    <citation type="submission" date="2018-04" db="EMBL/GenBank/DDBJ databases">
        <authorList>
            <person name="Go L.Y."/>
            <person name="Mitchell J.A."/>
        </authorList>
    </citation>
    <scope>NUCLEOTIDE SEQUENCE</scope>
    <source>
        <tissue evidence="14">Whole organism</tissue>
    </source>
</reference>
<keyword evidence="4 12" id="KW-0894">Sodium channel</keyword>
<dbReference type="InterPro" id="IPR001873">
    <property type="entry name" value="ENaC"/>
</dbReference>
<evidence type="ECO:0000256" key="10">
    <source>
        <dbReference type="ARBA" id="ARBA00023201"/>
    </source>
</evidence>
<keyword evidence="9 13" id="KW-0472">Membrane</keyword>
<dbReference type="AlphaFoldDB" id="A0A336LDU3"/>
<dbReference type="GO" id="GO:0005886">
    <property type="term" value="C:plasma membrane"/>
    <property type="evidence" value="ECO:0007669"/>
    <property type="project" value="TreeGrafter"/>
</dbReference>
<evidence type="ECO:0000256" key="2">
    <source>
        <dbReference type="ARBA" id="ARBA00007193"/>
    </source>
</evidence>
<protein>
    <submittedName>
        <fullName evidence="14">CSON009695 protein</fullName>
    </submittedName>
</protein>
<evidence type="ECO:0000256" key="1">
    <source>
        <dbReference type="ARBA" id="ARBA00004141"/>
    </source>
</evidence>
<organism evidence="14">
    <name type="scientific">Culicoides sonorensis</name>
    <name type="common">Biting midge</name>
    <dbReference type="NCBI Taxonomy" id="179676"/>
    <lineage>
        <taxon>Eukaryota</taxon>
        <taxon>Metazoa</taxon>
        <taxon>Ecdysozoa</taxon>
        <taxon>Arthropoda</taxon>
        <taxon>Hexapoda</taxon>
        <taxon>Insecta</taxon>
        <taxon>Pterygota</taxon>
        <taxon>Neoptera</taxon>
        <taxon>Endopterygota</taxon>
        <taxon>Diptera</taxon>
        <taxon>Nematocera</taxon>
        <taxon>Chironomoidea</taxon>
        <taxon>Ceratopogonidae</taxon>
        <taxon>Ceratopogoninae</taxon>
        <taxon>Culicoides</taxon>
        <taxon>Monoculicoides</taxon>
    </lineage>
</organism>
<dbReference type="PANTHER" id="PTHR11690:SF263">
    <property type="entry name" value="PICKPOCKET 6"/>
    <property type="match status" value="1"/>
</dbReference>
<keyword evidence="7" id="KW-0915">Sodium</keyword>